<accession>A0AAV8U3J7</accession>
<dbReference type="GO" id="GO:0004523">
    <property type="term" value="F:RNA-DNA hybrid ribonuclease activity"/>
    <property type="evidence" value="ECO:0007669"/>
    <property type="project" value="InterPro"/>
</dbReference>
<feature type="region of interest" description="Disordered" evidence="1">
    <location>
        <begin position="1"/>
        <end position="32"/>
    </location>
</feature>
<proteinExistence type="predicted"/>
<keyword evidence="4" id="KW-1185">Reference proteome</keyword>
<dbReference type="InterPro" id="IPR002156">
    <property type="entry name" value="RNaseH_domain"/>
</dbReference>
<dbReference type="CDD" id="cd09279">
    <property type="entry name" value="RNase_HI_like"/>
    <property type="match status" value="1"/>
</dbReference>
<dbReference type="GO" id="GO:0015035">
    <property type="term" value="F:protein-disulfide reductase activity"/>
    <property type="evidence" value="ECO:0007669"/>
    <property type="project" value="InterPro"/>
</dbReference>
<dbReference type="InterPro" id="IPR012337">
    <property type="entry name" value="RNaseH-like_sf"/>
</dbReference>
<dbReference type="Gene3D" id="3.30.420.10">
    <property type="entry name" value="Ribonuclease H-like superfamily/Ribonuclease H"/>
    <property type="match status" value="1"/>
</dbReference>
<dbReference type="PROSITE" id="PS50879">
    <property type="entry name" value="RNASE_H_1"/>
    <property type="match status" value="1"/>
</dbReference>
<dbReference type="Pfam" id="PF04134">
    <property type="entry name" value="DCC1-like"/>
    <property type="match status" value="1"/>
</dbReference>
<protein>
    <recommendedName>
        <fullName evidence="2">RNase H type-1 domain-containing protein</fullName>
    </recommendedName>
</protein>
<dbReference type="InterPro" id="IPR007263">
    <property type="entry name" value="DCC1-like"/>
</dbReference>
<dbReference type="InterPro" id="IPR052927">
    <property type="entry name" value="DCC_oxidoreductase"/>
</dbReference>
<dbReference type="FunFam" id="3.30.420.10:FF:000076">
    <property type="entry name" value="RBR-type E3 ubiquitin transferase"/>
    <property type="match status" value="1"/>
</dbReference>
<sequence length="387" mass="43359">MYYSAKQLQKRASLKGETSKTSATEKGSMEALELQTVEAGGSTSASTDPLRKHFKVDNEAEVHSSSHDHDSCVLEFDGASKGNPGQAGAGAVLWTVDGSPICRLRKGLGHKSNNVAEYEALILGLEHALKKGYTKIRVLGDSKLVCFQLQGKWKVRHWMMSILYEQAKTLENKFVSFQINHFLREHNSEADAQANLATMLGETEPDATDVIEETEPDANDVGWGKEDPVYPQASVSPAAPTFTLLQPRVVVYDGVCHLCHGWVKWVIEADKHRKIKFCCLQSKAAEPYLKLCGLEKEDVMRRFLFVEGLGLYHQGSTAALRVVSYLPLPYSVLSTLFIVPTPVRDAVYDYVAQRRYKWFGKANHCLVLNHKELLERFIDRDEIIESK</sequence>
<dbReference type="InterPro" id="IPR036397">
    <property type="entry name" value="RNaseH_sf"/>
</dbReference>
<evidence type="ECO:0000256" key="1">
    <source>
        <dbReference type="SAM" id="MobiDB-lite"/>
    </source>
</evidence>
<gene>
    <name evidence="3" type="ORF">K2173_008278</name>
</gene>
<dbReference type="Pfam" id="PF13456">
    <property type="entry name" value="RVT_3"/>
    <property type="match status" value="1"/>
</dbReference>
<dbReference type="PANTHER" id="PTHR33639:SF1">
    <property type="entry name" value="T23E23.25"/>
    <property type="match status" value="1"/>
</dbReference>
<name>A0AAV8U3J7_9ROSI</name>
<reference evidence="3 4" key="1">
    <citation type="submission" date="2021-09" db="EMBL/GenBank/DDBJ databases">
        <title>Genomic insights and catalytic innovation underlie evolution of tropane alkaloids biosynthesis.</title>
        <authorList>
            <person name="Wang Y.-J."/>
            <person name="Tian T."/>
            <person name="Huang J.-P."/>
            <person name="Huang S.-X."/>
        </authorList>
    </citation>
    <scope>NUCLEOTIDE SEQUENCE [LARGE SCALE GENOMIC DNA]</scope>
    <source>
        <strain evidence="3">KIB-2018</strain>
        <tissue evidence="3">Leaf</tissue>
    </source>
</reference>
<feature type="domain" description="RNase H type-1" evidence="2">
    <location>
        <begin position="68"/>
        <end position="199"/>
    </location>
</feature>
<comment type="caution">
    <text evidence="3">The sequence shown here is derived from an EMBL/GenBank/DDBJ whole genome shotgun (WGS) entry which is preliminary data.</text>
</comment>
<dbReference type="PANTHER" id="PTHR33639">
    <property type="entry name" value="THIOL-DISULFIDE OXIDOREDUCTASE DCC"/>
    <property type="match status" value="1"/>
</dbReference>
<dbReference type="Proteomes" id="UP001159364">
    <property type="component" value="Linkage Group LG01"/>
</dbReference>
<dbReference type="EMBL" id="JAIWQS010000001">
    <property type="protein sequence ID" value="KAJ8773815.1"/>
    <property type="molecule type" value="Genomic_DNA"/>
</dbReference>
<organism evidence="3 4">
    <name type="scientific">Erythroxylum novogranatense</name>
    <dbReference type="NCBI Taxonomy" id="1862640"/>
    <lineage>
        <taxon>Eukaryota</taxon>
        <taxon>Viridiplantae</taxon>
        <taxon>Streptophyta</taxon>
        <taxon>Embryophyta</taxon>
        <taxon>Tracheophyta</taxon>
        <taxon>Spermatophyta</taxon>
        <taxon>Magnoliopsida</taxon>
        <taxon>eudicotyledons</taxon>
        <taxon>Gunneridae</taxon>
        <taxon>Pentapetalae</taxon>
        <taxon>rosids</taxon>
        <taxon>fabids</taxon>
        <taxon>Malpighiales</taxon>
        <taxon>Erythroxylaceae</taxon>
        <taxon>Erythroxylum</taxon>
    </lineage>
</organism>
<dbReference type="SUPFAM" id="SSF53098">
    <property type="entry name" value="Ribonuclease H-like"/>
    <property type="match status" value="1"/>
</dbReference>
<evidence type="ECO:0000259" key="2">
    <source>
        <dbReference type="PROSITE" id="PS50879"/>
    </source>
</evidence>
<dbReference type="GO" id="GO:0003676">
    <property type="term" value="F:nucleic acid binding"/>
    <property type="evidence" value="ECO:0007669"/>
    <property type="project" value="InterPro"/>
</dbReference>
<evidence type="ECO:0000313" key="3">
    <source>
        <dbReference type="EMBL" id="KAJ8773815.1"/>
    </source>
</evidence>
<evidence type="ECO:0000313" key="4">
    <source>
        <dbReference type="Proteomes" id="UP001159364"/>
    </source>
</evidence>
<dbReference type="AlphaFoldDB" id="A0AAV8U3J7"/>